<gene>
    <name evidence="2" type="ORF">JOL79_18805</name>
</gene>
<comment type="caution">
    <text evidence="2">The sequence shown here is derived from an EMBL/GenBank/DDBJ whole genome shotgun (WGS) entry which is preliminary data.</text>
</comment>
<dbReference type="SUPFAM" id="SSF51182">
    <property type="entry name" value="RmlC-like cupins"/>
    <property type="match status" value="1"/>
</dbReference>
<keyword evidence="3" id="KW-1185">Reference proteome</keyword>
<dbReference type="InterPro" id="IPR011051">
    <property type="entry name" value="RmlC_Cupin_sf"/>
</dbReference>
<proteinExistence type="predicted"/>
<dbReference type="InterPro" id="IPR014710">
    <property type="entry name" value="RmlC-like_jellyroll"/>
</dbReference>
<dbReference type="EMBL" id="JAFCNB010000009">
    <property type="protein sequence ID" value="MBP2705864.1"/>
    <property type="molecule type" value="Genomic_DNA"/>
</dbReference>
<dbReference type="Pfam" id="PF07883">
    <property type="entry name" value="Cupin_2"/>
    <property type="match status" value="1"/>
</dbReference>
<dbReference type="AlphaFoldDB" id="A0A940WRV0"/>
<dbReference type="Proteomes" id="UP000674234">
    <property type="component" value="Unassembled WGS sequence"/>
</dbReference>
<protein>
    <submittedName>
        <fullName evidence="2">Cupin domain-containing protein</fullName>
    </submittedName>
</protein>
<sequence>MTESMTGKHGAEPVSVDEVARDLPGPWQPRDLVFANDAVVRIALFEGEFPWHVHEEDELFLCWDGTFRIDLDGREPVTMRRGDLFVVPKGVRHRPVAAERAHALMLERPETKQYGN</sequence>
<accession>A0A940WRV0</accession>
<dbReference type="PANTHER" id="PTHR36114:SF1">
    <property type="entry name" value="16.7 KDA PROTEIN IN WHIE LOCUS"/>
    <property type="match status" value="1"/>
</dbReference>
<dbReference type="InterPro" id="IPR013096">
    <property type="entry name" value="Cupin_2"/>
</dbReference>
<dbReference type="PANTHER" id="PTHR36114">
    <property type="entry name" value="16.7 KDA PROTEIN IN WHIE LOCUS"/>
    <property type="match status" value="1"/>
</dbReference>
<evidence type="ECO:0000259" key="1">
    <source>
        <dbReference type="Pfam" id="PF07883"/>
    </source>
</evidence>
<dbReference type="Gene3D" id="2.60.120.10">
    <property type="entry name" value="Jelly Rolls"/>
    <property type="match status" value="1"/>
</dbReference>
<reference evidence="2" key="1">
    <citation type="submission" date="2021-02" db="EMBL/GenBank/DDBJ databases">
        <title>Draft genome sequence of Microbispora sp. RL4-1S isolated from rice leaves in Thailand.</title>
        <authorList>
            <person name="Muangham S."/>
            <person name="Duangmal K."/>
        </authorList>
    </citation>
    <scope>NUCLEOTIDE SEQUENCE</scope>
    <source>
        <strain evidence="2">RL4-1S</strain>
    </source>
</reference>
<name>A0A940WRV0_9ACTN</name>
<evidence type="ECO:0000313" key="3">
    <source>
        <dbReference type="Proteomes" id="UP000674234"/>
    </source>
</evidence>
<evidence type="ECO:0000313" key="2">
    <source>
        <dbReference type="EMBL" id="MBP2705864.1"/>
    </source>
</evidence>
<feature type="domain" description="Cupin type-2" evidence="1">
    <location>
        <begin position="46"/>
        <end position="105"/>
    </location>
</feature>
<organism evidence="2 3">
    <name type="scientific">Microbispora oryzae</name>
    <dbReference type="NCBI Taxonomy" id="2806554"/>
    <lineage>
        <taxon>Bacteria</taxon>
        <taxon>Bacillati</taxon>
        <taxon>Actinomycetota</taxon>
        <taxon>Actinomycetes</taxon>
        <taxon>Streptosporangiales</taxon>
        <taxon>Streptosporangiaceae</taxon>
        <taxon>Microbispora</taxon>
    </lineage>
</organism>
<dbReference type="InterPro" id="IPR052044">
    <property type="entry name" value="PKS_Associated_Protein"/>
</dbReference>
<dbReference type="CDD" id="cd02226">
    <property type="entry name" value="cupin_YdbB-like"/>
    <property type="match status" value="1"/>
</dbReference>